<keyword evidence="3" id="KW-1185">Reference proteome</keyword>
<dbReference type="GO" id="GO:0004222">
    <property type="term" value="F:metalloendopeptidase activity"/>
    <property type="evidence" value="ECO:0007669"/>
    <property type="project" value="TreeGrafter"/>
</dbReference>
<dbReference type="Gene3D" id="2.70.70.10">
    <property type="entry name" value="Glucose Permease (Domain IIA)"/>
    <property type="match status" value="1"/>
</dbReference>
<dbReference type="EMBL" id="CP025544">
    <property type="protein sequence ID" value="AXK60569.1"/>
    <property type="molecule type" value="Genomic_DNA"/>
</dbReference>
<dbReference type="OrthoDB" id="9810477at2"/>
<evidence type="ECO:0000313" key="3">
    <source>
        <dbReference type="Proteomes" id="UP000254834"/>
    </source>
</evidence>
<reference evidence="2 3" key="1">
    <citation type="submission" date="2017-12" db="EMBL/GenBank/DDBJ databases">
        <title>Chromulinavorax destructans is a abundant pathogen of dominant heterotrophic picoflagllates.</title>
        <authorList>
            <person name="Deeg C.M."/>
            <person name="Zimmer M."/>
            <person name="Suttle C.A."/>
        </authorList>
    </citation>
    <scope>NUCLEOTIDE SEQUENCE [LARGE SCALE GENOMIC DNA]</scope>
    <source>
        <strain evidence="2 3">SeV1</strain>
    </source>
</reference>
<name>A0A345ZBA2_9BACT</name>
<evidence type="ECO:0000259" key="1">
    <source>
        <dbReference type="Pfam" id="PF01551"/>
    </source>
</evidence>
<dbReference type="Pfam" id="PF01551">
    <property type="entry name" value="Peptidase_M23"/>
    <property type="match status" value="1"/>
</dbReference>
<dbReference type="AlphaFoldDB" id="A0A345ZBA2"/>
<dbReference type="KEGG" id="cdes:C0J27_02305"/>
<dbReference type="CDD" id="cd12797">
    <property type="entry name" value="M23_peptidase"/>
    <property type="match status" value="1"/>
</dbReference>
<proteinExistence type="predicted"/>
<dbReference type="PANTHER" id="PTHR21666">
    <property type="entry name" value="PEPTIDASE-RELATED"/>
    <property type="match status" value="1"/>
</dbReference>
<dbReference type="Proteomes" id="UP000254834">
    <property type="component" value="Chromosome"/>
</dbReference>
<dbReference type="PANTHER" id="PTHR21666:SF270">
    <property type="entry name" value="MUREIN HYDROLASE ACTIVATOR ENVC"/>
    <property type="match status" value="1"/>
</dbReference>
<dbReference type="SUPFAM" id="SSF51261">
    <property type="entry name" value="Duplicated hybrid motif"/>
    <property type="match status" value="1"/>
</dbReference>
<protein>
    <recommendedName>
        <fullName evidence="1">M23ase beta-sheet core domain-containing protein</fullName>
    </recommendedName>
</protein>
<dbReference type="InterPro" id="IPR016047">
    <property type="entry name" value="M23ase_b-sheet_dom"/>
</dbReference>
<gene>
    <name evidence="2" type="ORF">C0J27_02305</name>
</gene>
<sequence length="207" mass="23555">MNKFKYNFFTILVYFAVSTNLRADKLCIPDKSIIRQQERYVSLLAPYVQEKINFSFPVKQCECWVSSLYGKRGTGFHAGVDFAALKGTDVVAAADGYIMKAEKSNAKNGYGNMILIEHEHKKHTYQTRYAHLDTIEKKIYNQVQSGKKVAVKRNEKIGTVGATGHVIAKHSTSDPSHLHFEIYKDGKRIDPLLYLFASQTLRTKNRS</sequence>
<dbReference type="InterPro" id="IPR050570">
    <property type="entry name" value="Cell_wall_metabolism_enzyme"/>
</dbReference>
<dbReference type="InterPro" id="IPR011055">
    <property type="entry name" value="Dup_hybrid_motif"/>
</dbReference>
<dbReference type="RefSeq" id="WP_115585584.1">
    <property type="nucleotide sequence ID" value="NZ_CP025544.1"/>
</dbReference>
<evidence type="ECO:0000313" key="2">
    <source>
        <dbReference type="EMBL" id="AXK60569.1"/>
    </source>
</evidence>
<organism evidence="2 3">
    <name type="scientific">Candidatus Chromulinivorax destructor</name>
    <dbReference type="NCBI Taxonomy" id="2066483"/>
    <lineage>
        <taxon>Bacteria</taxon>
        <taxon>Candidatus Babelota</taxon>
        <taxon>Candidatus Babeliae</taxon>
        <taxon>Candidatus Babeliales</taxon>
        <taxon>Candidatus Chromulinivoraceae</taxon>
        <taxon>Candidatus Chromulinivorax</taxon>
    </lineage>
</organism>
<accession>A0A345ZBA2</accession>
<feature type="domain" description="M23ase beta-sheet core" evidence="1">
    <location>
        <begin position="76"/>
        <end position="191"/>
    </location>
</feature>